<proteinExistence type="predicted"/>
<dbReference type="InterPro" id="IPR001307">
    <property type="entry name" value="Thiosulphate_STrfase_CS"/>
</dbReference>
<gene>
    <name evidence="4" type="ORF">N801_00185</name>
</gene>
<dbReference type="STRING" id="1385519.N801_00185"/>
<name>A0A0A0JQQ6_9MICO</name>
<sequence length="278" mass="28698">MSTLLTPAGLASLVEAGRVRVLDVQYTLSGDGPALYAAAHLPGAAHLDLDEVLAGPPGPGGRHPLPEPSVLEAGLRAVGVRDGDSVVVYDQQTSLASARAWWVLRWAGLTDVRVLDGGLAAWRAAGFAVTDRVPSPTPGDVVVTPGSLPVLDAEGAARVARDGILLDSRTSERFRGETEPIDPVAGHIPGARNAPMADQLDAEGRFRPPEELWAYFSDLGVDGSTQVGTSCGSGVTAAHTALALHLAGVEATPYVGSWSHWVTDPDRPVATGSGGEGD</sequence>
<feature type="domain" description="Rhodanese" evidence="3">
    <location>
        <begin position="159"/>
        <end position="270"/>
    </location>
</feature>
<dbReference type="PANTHER" id="PTHR11364:SF27">
    <property type="entry name" value="SULFURTRANSFERASE"/>
    <property type="match status" value="1"/>
</dbReference>
<dbReference type="OrthoDB" id="9770030at2"/>
<dbReference type="SUPFAM" id="SSF52821">
    <property type="entry name" value="Rhodanese/Cell cycle control phosphatase"/>
    <property type="match status" value="2"/>
</dbReference>
<feature type="domain" description="Rhodanese" evidence="3">
    <location>
        <begin position="15"/>
        <end position="131"/>
    </location>
</feature>
<dbReference type="SMART" id="SM00450">
    <property type="entry name" value="RHOD"/>
    <property type="match status" value="2"/>
</dbReference>
<dbReference type="PROSITE" id="PS50206">
    <property type="entry name" value="RHODANESE_3"/>
    <property type="match status" value="2"/>
</dbReference>
<dbReference type="Proteomes" id="UP000030013">
    <property type="component" value="Unassembled WGS sequence"/>
</dbReference>
<dbReference type="GO" id="GO:0004792">
    <property type="term" value="F:thiosulfate-cyanide sulfurtransferase activity"/>
    <property type="evidence" value="ECO:0007669"/>
    <property type="project" value="InterPro"/>
</dbReference>
<evidence type="ECO:0000313" key="5">
    <source>
        <dbReference type="Proteomes" id="UP000030013"/>
    </source>
</evidence>
<dbReference type="InterPro" id="IPR001763">
    <property type="entry name" value="Rhodanese-like_dom"/>
</dbReference>
<organism evidence="4 5">
    <name type="scientific">Knoellia aerolata DSM 18566</name>
    <dbReference type="NCBI Taxonomy" id="1385519"/>
    <lineage>
        <taxon>Bacteria</taxon>
        <taxon>Bacillati</taxon>
        <taxon>Actinomycetota</taxon>
        <taxon>Actinomycetes</taxon>
        <taxon>Micrococcales</taxon>
        <taxon>Intrasporangiaceae</taxon>
        <taxon>Knoellia</taxon>
    </lineage>
</organism>
<evidence type="ECO:0000259" key="3">
    <source>
        <dbReference type="PROSITE" id="PS50206"/>
    </source>
</evidence>
<evidence type="ECO:0000313" key="4">
    <source>
        <dbReference type="EMBL" id="KGN38382.1"/>
    </source>
</evidence>
<dbReference type="Pfam" id="PF00581">
    <property type="entry name" value="Rhodanese"/>
    <property type="match status" value="2"/>
</dbReference>
<keyword evidence="1 4" id="KW-0808">Transferase</keyword>
<comment type="caution">
    <text evidence="4">The sequence shown here is derived from an EMBL/GenBank/DDBJ whole genome shotgun (WGS) entry which is preliminary data.</text>
</comment>
<dbReference type="CDD" id="cd01448">
    <property type="entry name" value="TST_Repeat_1"/>
    <property type="match status" value="1"/>
</dbReference>
<dbReference type="PROSITE" id="PS00380">
    <property type="entry name" value="RHODANESE_1"/>
    <property type="match status" value="1"/>
</dbReference>
<dbReference type="PANTHER" id="PTHR11364">
    <property type="entry name" value="THIOSULFATE SULFERTANSFERASE"/>
    <property type="match status" value="1"/>
</dbReference>
<evidence type="ECO:0000256" key="2">
    <source>
        <dbReference type="ARBA" id="ARBA00022737"/>
    </source>
</evidence>
<dbReference type="InterPro" id="IPR045078">
    <property type="entry name" value="TST/MPST-like"/>
</dbReference>
<keyword evidence="5" id="KW-1185">Reference proteome</keyword>
<keyword evidence="2" id="KW-0677">Repeat</keyword>
<dbReference type="eggNOG" id="COG2897">
    <property type="taxonomic scope" value="Bacteria"/>
</dbReference>
<dbReference type="AlphaFoldDB" id="A0A0A0JQQ6"/>
<dbReference type="EMBL" id="AVPL01000091">
    <property type="protein sequence ID" value="KGN38382.1"/>
    <property type="molecule type" value="Genomic_DNA"/>
</dbReference>
<evidence type="ECO:0000256" key="1">
    <source>
        <dbReference type="ARBA" id="ARBA00022679"/>
    </source>
</evidence>
<dbReference type="CDD" id="cd01449">
    <property type="entry name" value="TST_Repeat_2"/>
    <property type="match status" value="1"/>
</dbReference>
<dbReference type="RefSeq" id="WP_035940686.1">
    <property type="nucleotide sequence ID" value="NZ_AVPL01000091.1"/>
</dbReference>
<dbReference type="Gene3D" id="3.40.250.10">
    <property type="entry name" value="Rhodanese-like domain"/>
    <property type="match status" value="2"/>
</dbReference>
<reference evidence="4 5" key="1">
    <citation type="submission" date="2013-08" db="EMBL/GenBank/DDBJ databases">
        <title>The genome sequence of Knoellia aerolata.</title>
        <authorList>
            <person name="Zhu W."/>
            <person name="Wang G."/>
        </authorList>
    </citation>
    <scope>NUCLEOTIDE SEQUENCE [LARGE SCALE GENOMIC DNA]</scope>
    <source>
        <strain evidence="4 5">DSM 18566</strain>
    </source>
</reference>
<dbReference type="InterPro" id="IPR036873">
    <property type="entry name" value="Rhodanese-like_dom_sf"/>
</dbReference>
<protein>
    <submittedName>
        <fullName evidence="4">Thiosulfate sulfurtransferase</fullName>
    </submittedName>
</protein>
<accession>A0A0A0JQQ6</accession>